<protein>
    <recommendedName>
        <fullName evidence="3">DprA winged helix domain-containing protein</fullName>
    </recommendedName>
</protein>
<name>A0A1W1IA61_9BACT</name>
<dbReference type="EMBL" id="LT828648">
    <property type="protein sequence ID" value="SLM49653.1"/>
    <property type="molecule type" value="Genomic_DNA"/>
</dbReference>
<dbReference type="KEGG" id="nja:NSJP_3486"/>
<keyword evidence="2" id="KW-1185">Reference proteome</keyword>
<dbReference type="RefSeq" id="WP_080887843.1">
    <property type="nucleotide sequence ID" value="NZ_LT828648.1"/>
</dbReference>
<dbReference type="Proteomes" id="UP000192042">
    <property type="component" value="Chromosome I"/>
</dbReference>
<accession>A0A1W1IA61</accession>
<gene>
    <name evidence="1" type="ORF">NSJP_3486</name>
</gene>
<dbReference type="AlphaFoldDB" id="A0A1W1IA61"/>
<dbReference type="STRING" id="1325564.NSJP_3486"/>
<proteinExistence type="predicted"/>
<reference evidence="1 2" key="1">
    <citation type="submission" date="2017-03" db="EMBL/GenBank/DDBJ databases">
        <authorList>
            <person name="Afonso C.L."/>
            <person name="Miller P.J."/>
            <person name="Scott M.A."/>
            <person name="Spackman E."/>
            <person name="Goraichik I."/>
            <person name="Dimitrov K.M."/>
            <person name="Suarez D.L."/>
            <person name="Swayne D.E."/>
        </authorList>
    </citation>
    <scope>NUCLEOTIDE SEQUENCE [LARGE SCALE GENOMIC DNA]</scope>
    <source>
        <strain evidence="1">Genome sequencing of Nitrospira japonica strain NJ11</strain>
    </source>
</reference>
<organism evidence="1 2">
    <name type="scientific">Nitrospira japonica</name>
    <dbReference type="NCBI Taxonomy" id="1325564"/>
    <lineage>
        <taxon>Bacteria</taxon>
        <taxon>Pseudomonadati</taxon>
        <taxon>Nitrospirota</taxon>
        <taxon>Nitrospiria</taxon>
        <taxon>Nitrospirales</taxon>
        <taxon>Nitrospiraceae</taxon>
        <taxon>Nitrospira</taxon>
    </lineage>
</organism>
<evidence type="ECO:0008006" key="3">
    <source>
        <dbReference type="Google" id="ProtNLM"/>
    </source>
</evidence>
<dbReference type="OrthoDB" id="9813363at2"/>
<evidence type="ECO:0000313" key="1">
    <source>
        <dbReference type="EMBL" id="SLM49653.1"/>
    </source>
</evidence>
<sequence length="83" mass="9651">MITLSTAAYEHADHSLPEDLILDRLQDGRRFTIEEMLVQVPELSWAQLFLAMDILSRRGDVELRRRGFTYTLKRVRAAAMESE</sequence>
<evidence type="ECO:0000313" key="2">
    <source>
        <dbReference type="Proteomes" id="UP000192042"/>
    </source>
</evidence>